<organism evidence="1 2">
    <name type="scientific">Martelella mediterranea</name>
    <dbReference type="NCBI Taxonomy" id="293089"/>
    <lineage>
        <taxon>Bacteria</taxon>
        <taxon>Pseudomonadati</taxon>
        <taxon>Pseudomonadota</taxon>
        <taxon>Alphaproteobacteria</taxon>
        <taxon>Hyphomicrobiales</taxon>
        <taxon>Aurantimonadaceae</taxon>
        <taxon>Martelella</taxon>
    </lineage>
</organism>
<comment type="caution">
    <text evidence="1">The sequence shown here is derived from an EMBL/GenBank/DDBJ whole genome shotgun (WGS) entry which is preliminary data.</text>
</comment>
<gene>
    <name evidence="1" type="ORF">EDC90_103350</name>
</gene>
<dbReference type="Proteomes" id="UP000295097">
    <property type="component" value="Unassembled WGS sequence"/>
</dbReference>
<dbReference type="AlphaFoldDB" id="A0A4R3NR46"/>
<protein>
    <submittedName>
        <fullName evidence="1">Uncharacterized protein</fullName>
    </submittedName>
</protein>
<dbReference type="EMBL" id="SMAR01000033">
    <property type="protein sequence ID" value="TCT34656.1"/>
    <property type="molecule type" value="Genomic_DNA"/>
</dbReference>
<accession>A0A4R3NR46</accession>
<evidence type="ECO:0000313" key="2">
    <source>
        <dbReference type="Proteomes" id="UP000295097"/>
    </source>
</evidence>
<name>A0A4R3NR46_9HYPH</name>
<keyword evidence="2" id="KW-1185">Reference proteome</keyword>
<proteinExistence type="predicted"/>
<sequence>MLLEKAKAGKLTLKGNLKKRQECLTSRQMLVQAKDGLTIGGDQGRRAKAMTYAHDLYNFKEVQISCRTIPRPNRITFLSTSLLF</sequence>
<evidence type="ECO:0000313" key="1">
    <source>
        <dbReference type="EMBL" id="TCT34656.1"/>
    </source>
</evidence>
<reference evidence="1 2" key="1">
    <citation type="submission" date="2019-03" db="EMBL/GenBank/DDBJ databases">
        <title>Freshwater and sediment microbial communities from various areas in North America, analyzing microbe dynamics in response to fracking.</title>
        <authorList>
            <person name="Lamendella R."/>
        </authorList>
    </citation>
    <scope>NUCLEOTIDE SEQUENCE [LARGE SCALE GENOMIC DNA]</scope>
    <source>
        <strain evidence="1 2">175.2</strain>
    </source>
</reference>